<dbReference type="PANTHER" id="PTHR43859">
    <property type="entry name" value="ACYL-ACTIVATING ENZYME"/>
    <property type="match status" value="1"/>
</dbReference>
<keyword evidence="2 7" id="KW-0436">Ligase</keyword>
<dbReference type="Pfam" id="PF13193">
    <property type="entry name" value="AMP-binding_C"/>
    <property type="match status" value="1"/>
</dbReference>
<evidence type="ECO:0000256" key="4">
    <source>
        <dbReference type="ARBA" id="ARBA00023098"/>
    </source>
</evidence>
<dbReference type="CDD" id="cd12119">
    <property type="entry name" value="ttLC_FACS_AlkK_like"/>
    <property type="match status" value="1"/>
</dbReference>
<dbReference type="Gene3D" id="3.30.300.30">
    <property type="match status" value="1"/>
</dbReference>
<dbReference type="InterPro" id="IPR025110">
    <property type="entry name" value="AMP-bd_C"/>
</dbReference>
<organism evidence="7">
    <name type="scientific">Pseudomonas citronellolis</name>
    <dbReference type="NCBI Taxonomy" id="53408"/>
    <lineage>
        <taxon>Bacteria</taxon>
        <taxon>Pseudomonadati</taxon>
        <taxon>Pseudomonadota</taxon>
        <taxon>Gammaproteobacteria</taxon>
        <taxon>Pseudomonadales</taxon>
        <taxon>Pseudomonadaceae</taxon>
        <taxon>Pseudomonas</taxon>
    </lineage>
</organism>
<dbReference type="FunFam" id="3.30.300.30:FF:000008">
    <property type="entry name" value="2,3-dihydroxybenzoate-AMP ligase"/>
    <property type="match status" value="1"/>
</dbReference>
<proteinExistence type="inferred from homology"/>
<dbReference type="InterPro" id="IPR045851">
    <property type="entry name" value="AMP-bd_C_sf"/>
</dbReference>
<dbReference type="PANTHER" id="PTHR43859:SF4">
    <property type="entry name" value="BUTANOATE--COA LIGASE AAE1-RELATED"/>
    <property type="match status" value="1"/>
</dbReference>
<dbReference type="EMBL" id="LC458675">
    <property type="protein sequence ID" value="BBI28328.1"/>
    <property type="molecule type" value="Genomic_DNA"/>
</dbReference>
<evidence type="ECO:0000256" key="1">
    <source>
        <dbReference type="ARBA" id="ARBA00006432"/>
    </source>
</evidence>
<keyword evidence="4" id="KW-0443">Lipid metabolism</keyword>
<gene>
    <name evidence="7" type="primary">PCLA_07f0387</name>
</gene>
<reference evidence="7" key="1">
    <citation type="submission" date="2019-01" db="EMBL/GenBank/DDBJ databases">
        <title>Identification and characterization of levulinyl-CoA synthetase from Pseudomonas citronellolis.</title>
        <authorList>
            <person name="Habe H."/>
            <person name="Koike H."/>
            <person name="Sato S."/>
            <person name="Iimura Y."/>
            <person name="Hori T."/>
            <person name="Kanno M."/>
            <person name="Kimura N."/>
            <person name="Kirimura K."/>
        </authorList>
    </citation>
    <scope>NUCLEOTIDE SEQUENCE</scope>
    <source>
        <strain evidence="7">LA18T</strain>
    </source>
</reference>
<name>A0A455TJN0_9PSED</name>
<keyword evidence="3" id="KW-0276">Fatty acid metabolism</keyword>
<evidence type="ECO:0000259" key="6">
    <source>
        <dbReference type="Pfam" id="PF13193"/>
    </source>
</evidence>
<evidence type="ECO:0000259" key="5">
    <source>
        <dbReference type="Pfam" id="PF00501"/>
    </source>
</evidence>
<dbReference type="InterPro" id="IPR000873">
    <property type="entry name" value="AMP-dep_synth/lig_dom"/>
</dbReference>
<dbReference type="AlphaFoldDB" id="A0A455TJN0"/>
<comment type="similarity">
    <text evidence="1">Belongs to the ATP-dependent AMP-binding enzyme family.</text>
</comment>
<dbReference type="InterPro" id="IPR020845">
    <property type="entry name" value="AMP-binding_CS"/>
</dbReference>
<evidence type="ECO:0000256" key="3">
    <source>
        <dbReference type="ARBA" id="ARBA00022832"/>
    </source>
</evidence>
<dbReference type="GO" id="GO:0006631">
    <property type="term" value="P:fatty acid metabolic process"/>
    <property type="evidence" value="ECO:0007669"/>
    <property type="project" value="UniProtKB-KW"/>
</dbReference>
<dbReference type="NCBIfam" id="NF004837">
    <property type="entry name" value="PRK06187.1"/>
    <property type="match status" value="1"/>
</dbReference>
<protein>
    <submittedName>
        <fullName evidence="7">Medium-chain fatty acid-CoA ligase</fullName>
    </submittedName>
</protein>
<sequence>MNFNLGIAAIMRHALQVAADTEIVSLFADGRVHRYRYAQAFARAARLANALDDLACPPNARVGTLAWNDHRHFELHYAVPCSGRVCHTINPKLFPEQIRFIIRHAQDDLLFIDPQFIPLVEGLREELPSVRHFIALCGEDELPVSTLPNLLSYERLLSRASEAYNWPEIDERQASGLCYTSGTTGDPKGVLTSHRSAVLHSMSQNMADKVGLRAVDVVMPMVPMFHVNAWGMPYTSVMAGAKLVLPGPNVGDAAKMIRLINEEGVTFSLAVPTIWANIIQQLAAGGGAIPTLRRAVTGGAACPLSLLEAMARHGVVLENGWGMTELNPLGSYNRHQPWYEELDPDARGEQSLKSGRPLFGVEMRIVDDAGQVLPHDGLTSGVLQVRGPWVRSGYFGQDGSDDWFDTGDMATLDPRGYMQITDRIKDVIKSGGEWICSVEIENAVMAHPLVAEAAVIGVPHPRWSERPLLVVVPRCRETAPSHQELIGFLDGKVPKWWIPDASELLDALPLTATGKISKKTLRERYTDYSWR</sequence>
<dbReference type="Gene3D" id="3.40.50.12780">
    <property type="entry name" value="N-terminal domain of ligase-like"/>
    <property type="match status" value="1"/>
</dbReference>
<dbReference type="Pfam" id="PF00501">
    <property type="entry name" value="AMP-binding"/>
    <property type="match status" value="1"/>
</dbReference>
<dbReference type="RefSeq" id="WP_220376907.1">
    <property type="nucleotide sequence ID" value="NZ_BGPP01000007.1"/>
</dbReference>
<dbReference type="GO" id="GO:0016874">
    <property type="term" value="F:ligase activity"/>
    <property type="evidence" value="ECO:0007669"/>
    <property type="project" value="UniProtKB-KW"/>
</dbReference>
<feature type="domain" description="AMP-dependent synthetase/ligase" evidence="5">
    <location>
        <begin position="25"/>
        <end position="395"/>
    </location>
</feature>
<dbReference type="InterPro" id="IPR042099">
    <property type="entry name" value="ANL_N_sf"/>
</dbReference>
<evidence type="ECO:0000256" key="2">
    <source>
        <dbReference type="ARBA" id="ARBA00022598"/>
    </source>
</evidence>
<feature type="domain" description="AMP-binding enzyme C-terminal" evidence="6">
    <location>
        <begin position="439"/>
        <end position="515"/>
    </location>
</feature>
<accession>A0A455TJN0</accession>
<dbReference type="PROSITE" id="PS00455">
    <property type="entry name" value="AMP_BINDING"/>
    <property type="match status" value="1"/>
</dbReference>
<evidence type="ECO:0000313" key="7">
    <source>
        <dbReference type="EMBL" id="BBI28328.1"/>
    </source>
</evidence>
<dbReference type="SUPFAM" id="SSF56801">
    <property type="entry name" value="Acetyl-CoA synthetase-like"/>
    <property type="match status" value="1"/>
</dbReference>